<sequence>MKSAADWPPAAWCWIAAWRGSPAGRENVARFHGNGHD</sequence>
<evidence type="ECO:0000313" key="2">
    <source>
        <dbReference type="Proteomes" id="UP000306324"/>
    </source>
</evidence>
<dbReference type="AlphaFoldDB" id="A0A5S4FB17"/>
<dbReference type="EMBL" id="SWAD01000013">
    <property type="protein sequence ID" value="TMQ78023.1"/>
    <property type="molecule type" value="Genomic_DNA"/>
</dbReference>
<comment type="caution">
    <text evidence="1">The sequence shown here is derived from an EMBL/GenBank/DDBJ whole genome shotgun (WGS) entry which is preliminary data.</text>
</comment>
<accession>A0A5S4FB17</accession>
<keyword evidence="2" id="KW-1185">Reference proteome</keyword>
<dbReference type="Proteomes" id="UP000306324">
    <property type="component" value="Unassembled WGS sequence"/>
</dbReference>
<gene>
    <name evidence="1" type="ORF">ACCUM_2362</name>
</gene>
<reference evidence="1 2" key="1">
    <citation type="submission" date="2019-04" db="EMBL/GenBank/DDBJ databases">
        <title>A novel phosphate-accumulating bacterium identified in bioreactor for phosphate removal from wastewater.</title>
        <authorList>
            <person name="Kotlyarov R.Y."/>
            <person name="Beletsky A.V."/>
            <person name="Kallistova A.Y."/>
            <person name="Dorofeev A.G."/>
            <person name="Nikolaev Y.Y."/>
            <person name="Pimenov N.V."/>
            <person name="Ravin N.V."/>
            <person name="Mardanov A.V."/>
        </authorList>
    </citation>
    <scope>NUCLEOTIDE SEQUENCE [LARGE SCALE GENOMIC DNA]</scope>
    <source>
        <strain evidence="1 2">Bin19</strain>
    </source>
</reference>
<evidence type="ECO:0000313" key="1">
    <source>
        <dbReference type="EMBL" id="TMQ78023.1"/>
    </source>
</evidence>
<organism evidence="1 2">
    <name type="scientific">Candidatus Accumulibacter phosphatis</name>
    <dbReference type="NCBI Taxonomy" id="327160"/>
    <lineage>
        <taxon>Bacteria</taxon>
        <taxon>Pseudomonadati</taxon>
        <taxon>Pseudomonadota</taxon>
        <taxon>Betaproteobacteria</taxon>
        <taxon>Candidatus Accumulibacter</taxon>
    </lineage>
</organism>
<protein>
    <submittedName>
        <fullName evidence="1">Uncharacterized protein</fullName>
    </submittedName>
</protein>
<proteinExistence type="predicted"/>
<name>A0A5S4FB17_9PROT</name>